<name>A0A1Z3CGL8_FUSNP</name>
<dbReference type="AlphaFoldDB" id="A0A1Z3CGL8"/>
<dbReference type="Pfam" id="PF04055">
    <property type="entry name" value="Radical_SAM"/>
    <property type="match status" value="1"/>
</dbReference>
<feature type="domain" description="Radical SAM core" evidence="1">
    <location>
        <begin position="6"/>
        <end position="232"/>
    </location>
</feature>
<accession>A0A1Z3CGL8</accession>
<dbReference type="GO" id="GO:0006779">
    <property type="term" value="P:porphyrin-containing compound biosynthetic process"/>
    <property type="evidence" value="ECO:0007669"/>
    <property type="project" value="TreeGrafter"/>
</dbReference>
<sequence length="606" mass="71836">MIDYSKINQNSSAIYLNFPFCKTPCSFCHYIENINFGYNNIPNNYFQKLCNQLEKILKEINNIEVKSIYFGGGTPSLLDDKQIFILQELFKKYNVSAPEISIELHPKMCNFDYENNQFFTRYSIGVQTLDAEEGRKYKRLISYDFELSEMIKKIKESKNPKIINLDFIFDEKIEEKNIEFASYINPNTVTFYPNTKGKGLQRLRNIIEELKKIKKKLVNYYPLGECKHIFLRKKESQSLYSKVQYEENGDIIGVGHNSISYINNESYLCIYKENELIFKNRRKKGERILSSLLMGIVAGIPKKYISKYMPDIYEGHYLLTLDKHLDINEKHTVINDDTLVYLPNSEYIRFYNWLKENYSIEYQNIFLSSIGYGDNNIDTIEQVYNREFRKSINNEIKIFNKIKTPQVKILVEGIDGSGKDTFVNFFVKELKKYFLYDDDSRISVLGQPDSKCKYGLEAKKFIEDYQIIKNDKITQYVLSQNRENSEEKISKLGGIIILIRGLVTDKATFIKKFNYDDNLGEGKIINLWDMYIVIDIDIETADKRIEKRGIPRTWREYKEHLQYFRNFYLNYQNKLFKKKTIIHNDCLEDLQKRASELAEKLYEMYK</sequence>
<dbReference type="InterPro" id="IPR007197">
    <property type="entry name" value="rSAM"/>
</dbReference>
<evidence type="ECO:0000259" key="1">
    <source>
        <dbReference type="PROSITE" id="PS51918"/>
    </source>
</evidence>
<dbReference type="EMBL" id="CP021934">
    <property type="protein sequence ID" value="ASC02749.1"/>
    <property type="molecule type" value="Genomic_DNA"/>
</dbReference>
<dbReference type="GO" id="GO:0005737">
    <property type="term" value="C:cytoplasm"/>
    <property type="evidence" value="ECO:0007669"/>
    <property type="project" value="TreeGrafter"/>
</dbReference>
<dbReference type="SFLD" id="SFLDS00029">
    <property type="entry name" value="Radical_SAM"/>
    <property type="match status" value="1"/>
</dbReference>
<organism evidence="2 3">
    <name type="scientific">Fusobacterium nucleatum subsp. polymorphum</name>
    <name type="common">Fusobacterium polymorphum</name>
    <dbReference type="NCBI Taxonomy" id="76857"/>
    <lineage>
        <taxon>Bacteria</taxon>
        <taxon>Fusobacteriati</taxon>
        <taxon>Fusobacteriota</taxon>
        <taxon>Fusobacteriia</taxon>
        <taxon>Fusobacteriales</taxon>
        <taxon>Fusobacteriaceae</taxon>
        <taxon>Fusobacterium</taxon>
    </lineage>
</organism>
<keyword evidence="3" id="KW-1185">Reference proteome</keyword>
<dbReference type="GO" id="GO:0051539">
    <property type="term" value="F:4 iron, 4 sulfur cluster binding"/>
    <property type="evidence" value="ECO:0007669"/>
    <property type="project" value="TreeGrafter"/>
</dbReference>
<dbReference type="Pfam" id="PF02223">
    <property type="entry name" value="Thymidylate_kin"/>
    <property type="match status" value="1"/>
</dbReference>
<dbReference type="SUPFAM" id="SSF102114">
    <property type="entry name" value="Radical SAM enzymes"/>
    <property type="match status" value="1"/>
</dbReference>
<evidence type="ECO:0000313" key="3">
    <source>
        <dbReference type="Proteomes" id="UP000196759"/>
    </source>
</evidence>
<gene>
    <name evidence="2" type="ORF">CBG50_05140</name>
</gene>
<dbReference type="Proteomes" id="UP000196759">
    <property type="component" value="Chromosome"/>
</dbReference>
<dbReference type="PROSITE" id="PS51918">
    <property type="entry name" value="RADICAL_SAM"/>
    <property type="match status" value="1"/>
</dbReference>
<dbReference type="RefSeq" id="WP_088337113.1">
    <property type="nucleotide sequence ID" value="NZ_CP021934.1"/>
</dbReference>
<evidence type="ECO:0000313" key="2">
    <source>
        <dbReference type="EMBL" id="ASC02749.1"/>
    </source>
</evidence>
<dbReference type="SMART" id="SM00729">
    <property type="entry name" value="Elp3"/>
    <property type="match status" value="1"/>
</dbReference>
<reference evidence="2 3" key="1">
    <citation type="submission" date="2017-06" db="EMBL/GenBank/DDBJ databases">
        <title>Draft genome sequence of Fusobacterium nucleatum subsp. polymorphum KCOM 1260 (=ChDC F218).</title>
        <authorList>
            <person name="Kook J.-K."/>
            <person name="Park S.-N."/>
            <person name="Lim Y.K."/>
            <person name="Roh H."/>
        </authorList>
    </citation>
    <scope>NUCLEOTIDE SEQUENCE [LARGE SCALE GENOMIC DNA]</scope>
    <source>
        <strain evidence="3">KCOM 1260 (ChDC F218)</strain>
    </source>
</reference>
<dbReference type="GO" id="GO:0003824">
    <property type="term" value="F:catalytic activity"/>
    <property type="evidence" value="ECO:0007669"/>
    <property type="project" value="InterPro"/>
</dbReference>
<dbReference type="PANTHER" id="PTHR13932">
    <property type="entry name" value="COPROPORPHYRINIGEN III OXIDASE"/>
    <property type="match status" value="1"/>
</dbReference>
<proteinExistence type="predicted"/>
<dbReference type="InterPro" id="IPR006638">
    <property type="entry name" value="Elp3/MiaA/NifB-like_rSAM"/>
</dbReference>
<protein>
    <recommendedName>
        <fullName evidence="1">Radical SAM core domain-containing protein</fullName>
    </recommendedName>
</protein>
<dbReference type="Gene3D" id="3.40.50.300">
    <property type="entry name" value="P-loop containing nucleotide triphosphate hydrolases"/>
    <property type="match status" value="1"/>
</dbReference>
<dbReference type="SUPFAM" id="SSF52540">
    <property type="entry name" value="P-loop containing nucleoside triphosphate hydrolases"/>
    <property type="match status" value="1"/>
</dbReference>
<dbReference type="InterPro" id="IPR058240">
    <property type="entry name" value="rSAM_sf"/>
</dbReference>
<dbReference type="PANTHER" id="PTHR13932:SF5">
    <property type="entry name" value="RADICAL S-ADENOSYL METHIONINE DOMAIN-CONTAINING PROTEIN 1, MITOCHONDRIAL"/>
    <property type="match status" value="1"/>
</dbReference>
<dbReference type="InterPro" id="IPR039430">
    <property type="entry name" value="Thymidylate_kin-like_dom"/>
</dbReference>
<dbReference type="InterPro" id="IPR027417">
    <property type="entry name" value="P-loop_NTPase"/>
</dbReference>
<dbReference type="InterPro" id="IPR034505">
    <property type="entry name" value="Coproporphyrinogen-III_oxidase"/>
</dbReference>